<name>A0AAQ3NJQ8_VIGMU</name>
<feature type="transmembrane region" description="Helical" evidence="1">
    <location>
        <begin position="57"/>
        <end position="87"/>
    </location>
</feature>
<feature type="transmembrane region" description="Helical" evidence="1">
    <location>
        <begin position="30"/>
        <end position="51"/>
    </location>
</feature>
<keyword evidence="1" id="KW-0812">Transmembrane</keyword>
<dbReference type="AlphaFoldDB" id="A0AAQ3NJQ8"/>
<evidence type="ECO:0000256" key="1">
    <source>
        <dbReference type="SAM" id="Phobius"/>
    </source>
</evidence>
<evidence type="ECO:0000313" key="3">
    <source>
        <dbReference type="Proteomes" id="UP001374535"/>
    </source>
</evidence>
<protein>
    <submittedName>
        <fullName evidence="2">Uncharacterized protein</fullName>
    </submittedName>
</protein>
<reference evidence="2 3" key="1">
    <citation type="journal article" date="2023" name="Life. Sci Alliance">
        <title>Evolutionary insights into 3D genome organization and epigenetic landscape of Vigna mungo.</title>
        <authorList>
            <person name="Junaid A."/>
            <person name="Singh B."/>
            <person name="Bhatia S."/>
        </authorList>
    </citation>
    <scope>NUCLEOTIDE SEQUENCE [LARGE SCALE GENOMIC DNA]</scope>
    <source>
        <strain evidence="2">Urdbean</strain>
    </source>
</reference>
<proteinExistence type="predicted"/>
<keyword evidence="1" id="KW-1133">Transmembrane helix</keyword>
<keyword evidence="1" id="KW-0472">Membrane</keyword>
<dbReference type="Proteomes" id="UP001374535">
    <property type="component" value="Chromosome 5"/>
</dbReference>
<sequence>MYSHTFLTATVRDTSEAPTKLPSSEETGTAFCMPVLVLTVAVFFPAGFAAAPPDGEAFTLAALFAAAAMNALPAVAPKTLVSAIFALRKNLTLELRNPRASVRGFKLLGSLLLDDPTELFDCYECVHLVVTWRIFIG</sequence>
<gene>
    <name evidence="2" type="ORF">V8G54_015162</name>
</gene>
<keyword evidence="3" id="KW-1185">Reference proteome</keyword>
<evidence type="ECO:0000313" key="2">
    <source>
        <dbReference type="EMBL" id="WVZ10632.1"/>
    </source>
</evidence>
<dbReference type="EMBL" id="CP144696">
    <property type="protein sequence ID" value="WVZ10632.1"/>
    <property type="molecule type" value="Genomic_DNA"/>
</dbReference>
<organism evidence="2 3">
    <name type="scientific">Vigna mungo</name>
    <name type="common">Black gram</name>
    <name type="synonym">Phaseolus mungo</name>
    <dbReference type="NCBI Taxonomy" id="3915"/>
    <lineage>
        <taxon>Eukaryota</taxon>
        <taxon>Viridiplantae</taxon>
        <taxon>Streptophyta</taxon>
        <taxon>Embryophyta</taxon>
        <taxon>Tracheophyta</taxon>
        <taxon>Spermatophyta</taxon>
        <taxon>Magnoliopsida</taxon>
        <taxon>eudicotyledons</taxon>
        <taxon>Gunneridae</taxon>
        <taxon>Pentapetalae</taxon>
        <taxon>rosids</taxon>
        <taxon>fabids</taxon>
        <taxon>Fabales</taxon>
        <taxon>Fabaceae</taxon>
        <taxon>Papilionoideae</taxon>
        <taxon>50 kb inversion clade</taxon>
        <taxon>NPAAA clade</taxon>
        <taxon>indigoferoid/millettioid clade</taxon>
        <taxon>Phaseoleae</taxon>
        <taxon>Vigna</taxon>
    </lineage>
</organism>
<accession>A0AAQ3NJQ8</accession>